<accession>A0A6G1HU82</accession>
<dbReference type="PANTHER" id="PTHR10622">
    <property type="entry name" value="HET DOMAIN-CONTAINING PROTEIN"/>
    <property type="match status" value="1"/>
</dbReference>
<dbReference type="AlphaFoldDB" id="A0A6G1HU82"/>
<keyword evidence="3" id="KW-1185">Reference proteome</keyword>
<evidence type="ECO:0000313" key="3">
    <source>
        <dbReference type="Proteomes" id="UP000799640"/>
    </source>
</evidence>
<dbReference type="Proteomes" id="UP000799640">
    <property type="component" value="Unassembled WGS sequence"/>
</dbReference>
<evidence type="ECO:0000313" key="2">
    <source>
        <dbReference type="EMBL" id="KAF2399471.1"/>
    </source>
</evidence>
<dbReference type="InterPro" id="IPR058525">
    <property type="entry name" value="DUF8212"/>
</dbReference>
<dbReference type="OrthoDB" id="3787959at2759"/>
<name>A0A6G1HU82_9PEZI</name>
<dbReference type="PANTHER" id="PTHR10622:SF10">
    <property type="entry name" value="HET DOMAIN-CONTAINING PROTEIN"/>
    <property type="match status" value="1"/>
</dbReference>
<sequence length="183" mass="21239">MWFIDVHTYKLVDKIWSYELWRKYAILGFAKMRFTCEQAKQDGNKLAWIDTCCIDKSSSAELSEAINSMYQCEVRFFSQEGDFIASKRDSLPILSSVTDIRSARMSWAARRKCSRDEDIAYSLLGLFDIHMPLIYGEGVKAFQRLQEQIFKSIDDHSLLAWTWADERTRPQTQYGSYAQAGLA</sequence>
<dbReference type="EMBL" id="ML996697">
    <property type="protein sequence ID" value="KAF2399471.1"/>
    <property type="molecule type" value="Genomic_DNA"/>
</dbReference>
<feature type="domain" description="DUF8212" evidence="1">
    <location>
        <begin position="140"/>
        <end position="170"/>
    </location>
</feature>
<evidence type="ECO:0000259" key="1">
    <source>
        <dbReference type="Pfam" id="PF26640"/>
    </source>
</evidence>
<protein>
    <recommendedName>
        <fullName evidence="1">DUF8212 domain-containing protein</fullName>
    </recommendedName>
</protein>
<gene>
    <name evidence="2" type="ORF">EJ06DRAFT_543554</name>
</gene>
<organism evidence="2 3">
    <name type="scientific">Trichodelitschia bisporula</name>
    <dbReference type="NCBI Taxonomy" id="703511"/>
    <lineage>
        <taxon>Eukaryota</taxon>
        <taxon>Fungi</taxon>
        <taxon>Dikarya</taxon>
        <taxon>Ascomycota</taxon>
        <taxon>Pezizomycotina</taxon>
        <taxon>Dothideomycetes</taxon>
        <taxon>Dothideomycetes incertae sedis</taxon>
        <taxon>Phaeotrichales</taxon>
        <taxon>Phaeotrichaceae</taxon>
        <taxon>Trichodelitschia</taxon>
    </lineage>
</organism>
<dbReference type="Pfam" id="PF26640">
    <property type="entry name" value="DUF8212"/>
    <property type="match status" value="1"/>
</dbReference>
<reference evidence="2" key="1">
    <citation type="journal article" date="2020" name="Stud. Mycol.">
        <title>101 Dothideomycetes genomes: a test case for predicting lifestyles and emergence of pathogens.</title>
        <authorList>
            <person name="Haridas S."/>
            <person name="Albert R."/>
            <person name="Binder M."/>
            <person name="Bloem J."/>
            <person name="Labutti K."/>
            <person name="Salamov A."/>
            <person name="Andreopoulos B."/>
            <person name="Baker S."/>
            <person name="Barry K."/>
            <person name="Bills G."/>
            <person name="Bluhm B."/>
            <person name="Cannon C."/>
            <person name="Castanera R."/>
            <person name="Culley D."/>
            <person name="Daum C."/>
            <person name="Ezra D."/>
            <person name="Gonzalez J."/>
            <person name="Henrissat B."/>
            <person name="Kuo A."/>
            <person name="Liang C."/>
            <person name="Lipzen A."/>
            <person name="Lutzoni F."/>
            <person name="Magnuson J."/>
            <person name="Mondo S."/>
            <person name="Nolan M."/>
            <person name="Ohm R."/>
            <person name="Pangilinan J."/>
            <person name="Park H.-J."/>
            <person name="Ramirez L."/>
            <person name="Alfaro M."/>
            <person name="Sun H."/>
            <person name="Tritt A."/>
            <person name="Yoshinaga Y."/>
            <person name="Zwiers L.-H."/>
            <person name="Turgeon B."/>
            <person name="Goodwin S."/>
            <person name="Spatafora J."/>
            <person name="Crous P."/>
            <person name="Grigoriev I."/>
        </authorList>
    </citation>
    <scope>NUCLEOTIDE SEQUENCE</scope>
    <source>
        <strain evidence="2">CBS 262.69</strain>
    </source>
</reference>
<proteinExistence type="predicted"/>